<dbReference type="PANTHER" id="PTHR42711">
    <property type="entry name" value="ABC TRANSPORTER ATP-BINDING PROTEIN"/>
    <property type="match status" value="1"/>
</dbReference>
<evidence type="ECO:0000313" key="7">
    <source>
        <dbReference type="Proteomes" id="UP000003346"/>
    </source>
</evidence>
<dbReference type="InterPro" id="IPR003593">
    <property type="entry name" value="AAA+_ATPase"/>
</dbReference>
<organism evidence="6 7">
    <name type="scientific">Oenococcus oeni ATCC BAA-1163</name>
    <dbReference type="NCBI Taxonomy" id="379360"/>
    <lineage>
        <taxon>Bacteria</taxon>
        <taxon>Bacillati</taxon>
        <taxon>Bacillota</taxon>
        <taxon>Bacilli</taxon>
        <taxon>Lactobacillales</taxon>
        <taxon>Lactobacillaceae</taxon>
        <taxon>Oenococcus</taxon>
    </lineage>
</organism>
<keyword evidence="2" id="KW-0813">Transport</keyword>
<comment type="similarity">
    <text evidence="1">Belongs to the ABC transporter superfamily.</text>
</comment>
<dbReference type="PROSITE" id="PS50893">
    <property type="entry name" value="ABC_TRANSPORTER_2"/>
    <property type="match status" value="1"/>
</dbReference>
<evidence type="ECO:0000256" key="4">
    <source>
        <dbReference type="ARBA" id="ARBA00022840"/>
    </source>
</evidence>
<dbReference type="AlphaFoldDB" id="A0NK70"/>
<dbReference type="GO" id="GO:0005524">
    <property type="term" value="F:ATP binding"/>
    <property type="evidence" value="ECO:0007669"/>
    <property type="project" value="UniProtKB-KW"/>
</dbReference>
<dbReference type="Gene3D" id="3.40.50.300">
    <property type="entry name" value="P-loop containing nucleotide triphosphate hydrolases"/>
    <property type="match status" value="1"/>
</dbReference>
<dbReference type="InterPro" id="IPR050763">
    <property type="entry name" value="ABC_transporter_ATP-binding"/>
</dbReference>
<evidence type="ECO:0000313" key="6">
    <source>
        <dbReference type="EMBL" id="EAV39074.1"/>
    </source>
</evidence>
<keyword evidence="3" id="KW-0547">Nucleotide-binding</keyword>
<protein>
    <submittedName>
        <fullName evidence="6">ABC transporter, ATP-binding</fullName>
    </submittedName>
</protein>
<dbReference type="Proteomes" id="UP000003346">
    <property type="component" value="Unassembled WGS sequence"/>
</dbReference>
<name>A0NK70_OENOE</name>
<evidence type="ECO:0000259" key="5">
    <source>
        <dbReference type="PROSITE" id="PS50893"/>
    </source>
</evidence>
<dbReference type="SUPFAM" id="SSF52540">
    <property type="entry name" value="P-loop containing nucleoside triphosphate hydrolases"/>
    <property type="match status" value="1"/>
</dbReference>
<evidence type="ECO:0000256" key="1">
    <source>
        <dbReference type="ARBA" id="ARBA00005417"/>
    </source>
</evidence>
<dbReference type="HOGENOM" id="CLU_000604_1_22_9"/>
<reference evidence="6 7" key="1">
    <citation type="submission" date="2006-11" db="EMBL/GenBank/DDBJ databases">
        <authorList>
            <consortium name="Laboratoire de Microbiologie (Universite Bourgogne)"/>
            <consortium name="GENOME Express"/>
            <consortium name="UMR Oenologie Ampelologie (Universite Bordeaux 2)"/>
            <person name="Guzzo J."/>
        </authorList>
    </citation>
    <scope>NUCLEOTIDE SEQUENCE [LARGE SCALE GENOMIC DNA]</scope>
    <source>
        <strain evidence="6 7">ATCC BAA-1163</strain>
    </source>
</reference>
<dbReference type="EMBL" id="AAUV01000057">
    <property type="protein sequence ID" value="EAV39074.1"/>
    <property type="molecule type" value="Genomic_DNA"/>
</dbReference>
<comment type="caution">
    <text evidence="6">The sequence shown here is derived from an EMBL/GenBank/DDBJ whole genome shotgun (WGS) entry which is preliminary data.</text>
</comment>
<keyword evidence="4 6" id="KW-0067">ATP-binding</keyword>
<dbReference type="InterPro" id="IPR027417">
    <property type="entry name" value="P-loop_NTPase"/>
</dbReference>
<gene>
    <name evidence="6" type="ORF">OENOO_62019</name>
</gene>
<evidence type="ECO:0000256" key="3">
    <source>
        <dbReference type="ARBA" id="ARBA00022741"/>
    </source>
</evidence>
<feature type="domain" description="ABC transporter" evidence="5">
    <location>
        <begin position="27"/>
        <end position="255"/>
    </location>
</feature>
<proteinExistence type="inferred from homology"/>
<dbReference type="PANTHER" id="PTHR42711:SF5">
    <property type="entry name" value="ABC TRANSPORTER ATP-BINDING PROTEIN NATA"/>
    <property type="match status" value="1"/>
</dbReference>
<dbReference type="Pfam" id="PF00005">
    <property type="entry name" value="ABC_tran"/>
    <property type="match status" value="1"/>
</dbReference>
<dbReference type="GO" id="GO:0016887">
    <property type="term" value="F:ATP hydrolysis activity"/>
    <property type="evidence" value="ECO:0007669"/>
    <property type="project" value="InterPro"/>
</dbReference>
<sequence>MQTVFNSLFRNHNLCVLNIFRGTIKMIKINNLTKKYKDKLVLDKVNLQIPSNKISFFVGKNGSGKTTLIDILAGLNKINHGSIQIDNKDASIPYSKSLRKKIFSLTVENISVEYLTAKENLLYYSELFKLKLSDRKIKDILQSYNLFEETDFSVTFSTGMKKRLDLAILDMIAPEIILLDEPSLGLDVYHVDFLRKQILNYKKLGKTVIVTSHDMALSEKIADMIYLFSEKKIIAYNAKDVNSEEIVLESYKDHG</sequence>
<evidence type="ECO:0000256" key="2">
    <source>
        <dbReference type="ARBA" id="ARBA00022448"/>
    </source>
</evidence>
<dbReference type="SMART" id="SM00382">
    <property type="entry name" value="AAA"/>
    <property type="match status" value="1"/>
</dbReference>
<accession>A0NK70</accession>
<dbReference type="InterPro" id="IPR003439">
    <property type="entry name" value="ABC_transporter-like_ATP-bd"/>
</dbReference>